<dbReference type="RefSeq" id="XP_002294100.1">
    <property type="nucleotide sequence ID" value="XM_002294064.1"/>
</dbReference>
<dbReference type="KEGG" id="tps:THAPSDRAFT_10181"/>
<feature type="compositionally biased region" description="Polar residues" evidence="1">
    <location>
        <begin position="47"/>
        <end position="58"/>
    </location>
</feature>
<accession>B8CDH1</accession>
<keyword evidence="3" id="KW-1185">Reference proteome</keyword>
<dbReference type="HOGENOM" id="CLU_1630405_0_0_1"/>
<protein>
    <submittedName>
        <fullName evidence="2">Uncharacterized protein</fullName>
    </submittedName>
</protein>
<dbReference type="PaxDb" id="35128-Thaps10181"/>
<dbReference type="AlphaFoldDB" id="B8CDH1"/>
<reference evidence="2 3" key="1">
    <citation type="journal article" date="2004" name="Science">
        <title>The genome of the diatom Thalassiosira pseudonana: ecology, evolution, and metabolism.</title>
        <authorList>
            <person name="Armbrust E.V."/>
            <person name="Berges J.A."/>
            <person name="Bowler C."/>
            <person name="Green B.R."/>
            <person name="Martinez D."/>
            <person name="Putnam N.H."/>
            <person name="Zhou S."/>
            <person name="Allen A.E."/>
            <person name="Apt K.E."/>
            <person name="Bechner M."/>
            <person name="Brzezinski M.A."/>
            <person name="Chaal B.K."/>
            <person name="Chiovitti A."/>
            <person name="Davis A.K."/>
            <person name="Demarest M.S."/>
            <person name="Detter J.C."/>
            <person name="Glavina T."/>
            <person name="Goodstein D."/>
            <person name="Hadi M.Z."/>
            <person name="Hellsten U."/>
            <person name="Hildebrand M."/>
            <person name="Jenkins B.D."/>
            <person name="Jurka J."/>
            <person name="Kapitonov V.V."/>
            <person name="Kroger N."/>
            <person name="Lau W.W."/>
            <person name="Lane T.W."/>
            <person name="Larimer F.W."/>
            <person name="Lippmeier J.C."/>
            <person name="Lucas S."/>
            <person name="Medina M."/>
            <person name="Montsant A."/>
            <person name="Obornik M."/>
            <person name="Parker M.S."/>
            <person name="Palenik B."/>
            <person name="Pazour G.J."/>
            <person name="Richardson P.M."/>
            <person name="Rynearson T.A."/>
            <person name="Saito M.A."/>
            <person name="Schwartz D.C."/>
            <person name="Thamatrakoln K."/>
            <person name="Valentin K."/>
            <person name="Vardi A."/>
            <person name="Wilkerson F.P."/>
            <person name="Rokhsar D.S."/>
        </authorList>
    </citation>
    <scope>NUCLEOTIDE SEQUENCE [LARGE SCALE GENOMIC DNA]</scope>
    <source>
        <strain evidence="2 3">CCMP1335</strain>
    </source>
</reference>
<evidence type="ECO:0000313" key="2">
    <source>
        <dbReference type="EMBL" id="EED88455.1"/>
    </source>
</evidence>
<evidence type="ECO:0000256" key="1">
    <source>
        <dbReference type="SAM" id="MobiDB-lite"/>
    </source>
</evidence>
<evidence type="ECO:0000313" key="3">
    <source>
        <dbReference type="Proteomes" id="UP000001449"/>
    </source>
</evidence>
<reference evidence="2 3" key="2">
    <citation type="journal article" date="2008" name="Nature">
        <title>The Phaeodactylum genome reveals the evolutionary history of diatom genomes.</title>
        <authorList>
            <person name="Bowler C."/>
            <person name="Allen A.E."/>
            <person name="Badger J.H."/>
            <person name="Grimwood J."/>
            <person name="Jabbari K."/>
            <person name="Kuo A."/>
            <person name="Maheswari U."/>
            <person name="Martens C."/>
            <person name="Maumus F."/>
            <person name="Otillar R.P."/>
            <person name="Rayko E."/>
            <person name="Salamov A."/>
            <person name="Vandepoele K."/>
            <person name="Beszteri B."/>
            <person name="Gruber A."/>
            <person name="Heijde M."/>
            <person name="Katinka M."/>
            <person name="Mock T."/>
            <person name="Valentin K."/>
            <person name="Verret F."/>
            <person name="Berges J.A."/>
            <person name="Brownlee C."/>
            <person name="Cadoret J.P."/>
            <person name="Chiovitti A."/>
            <person name="Choi C.J."/>
            <person name="Coesel S."/>
            <person name="De Martino A."/>
            <person name="Detter J.C."/>
            <person name="Durkin C."/>
            <person name="Falciatore A."/>
            <person name="Fournet J."/>
            <person name="Haruta M."/>
            <person name="Huysman M.J."/>
            <person name="Jenkins B.D."/>
            <person name="Jiroutova K."/>
            <person name="Jorgensen R.E."/>
            <person name="Joubert Y."/>
            <person name="Kaplan A."/>
            <person name="Kroger N."/>
            <person name="Kroth P.G."/>
            <person name="La Roche J."/>
            <person name="Lindquist E."/>
            <person name="Lommer M."/>
            <person name="Martin-Jezequel V."/>
            <person name="Lopez P.J."/>
            <person name="Lucas S."/>
            <person name="Mangogna M."/>
            <person name="McGinnis K."/>
            <person name="Medlin L.K."/>
            <person name="Montsant A."/>
            <person name="Oudot-Le Secq M.P."/>
            <person name="Napoli C."/>
            <person name="Obornik M."/>
            <person name="Parker M.S."/>
            <person name="Petit J.L."/>
            <person name="Porcel B.M."/>
            <person name="Poulsen N."/>
            <person name="Robison M."/>
            <person name="Rychlewski L."/>
            <person name="Rynearson T.A."/>
            <person name="Schmutz J."/>
            <person name="Shapiro H."/>
            <person name="Siaut M."/>
            <person name="Stanley M."/>
            <person name="Sussman M.R."/>
            <person name="Taylor A.R."/>
            <person name="Vardi A."/>
            <person name="von Dassow P."/>
            <person name="Vyverman W."/>
            <person name="Willis A."/>
            <person name="Wyrwicz L.S."/>
            <person name="Rokhsar D.S."/>
            <person name="Weissenbach J."/>
            <person name="Armbrust E.V."/>
            <person name="Green B.R."/>
            <person name="Van de Peer Y."/>
            <person name="Grigoriev I.V."/>
        </authorList>
    </citation>
    <scope>NUCLEOTIDE SEQUENCE [LARGE SCALE GENOMIC DNA]</scope>
    <source>
        <strain evidence="2 3">CCMP1335</strain>
    </source>
</reference>
<dbReference type="GeneID" id="7442019"/>
<dbReference type="Proteomes" id="UP000001449">
    <property type="component" value="Chromosome 15"/>
</dbReference>
<sequence>MKSTIIVFAAVMATSSAQLSKLPRRLRTTSVESKQSAEWGRDLINENKVSSKAGSNAQRRQHRQQRVLEDASLSMSMSMIELVDDAPLYIEISMSLPSTPIIDEPVIDVLPEAPEEPTISVLTEVPKEDVVEGEAKEAFLKNSSSVKQFSGAAALVAASFFLW</sequence>
<proteinExistence type="predicted"/>
<gene>
    <name evidence="2" type="ORF">THAPSDRAFT_10181</name>
</gene>
<organism evidence="2 3">
    <name type="scientific">Thalassiosira pseudonana</name>
    <name type="common">Marine diatom</name>
    <name type="synonym">Cyclotella nana</name>
    <dbReference type="NCBI Taxonomy" id="35128"/>
    <lineage>
        <taxon>Eukaryota</taxon>
        <taxon>Sar</taxon>
        <taxon>Stramenopiles</taxon>
        <taxon>Ochrophyta</taxon>
        <taxon>Bacillariophyta</taxon>
        <taxon>Coscinodiscophyceae</taxon>
        <taxon>Thalassiosirophycidae</taxon>
        <taxon>Thalassiosirales</taxon>
        <taxon>Thalassiosiraceae</taxon>
        <taxon>Thalassiosira</taxon>
    </lineage>
</organism>
<dbReference type="InParanoid" id="B8CDH1"/>
<dbReference type="EMBL" id="CM000650">
    <property type="protein sequence ID" value="EED88455.1"/>
    <property type="molecule type" value="Genomic_DNA"/>
</dbReference>
<feature type="region of interest" description="Disordered" evidence="1">
    <location>
        <begin position="42"/>
        <end position="66"/>
    </location>
</feature>
<name>B8CDH1_THAPS</name>